<dbReference type="Proteomes" id="UP000011135">
    <property type="component" value="Unassembled WGS sequence"/>
</dbReference>
<evidence type="ECO:0000256" key="2">
    <source>
        <dbReference type="ARBA" id="ARBA00022475"/>
    </source>
</evidence>
<evidence type="ECO:0000256" key="1">
    <source>
        <dbReference type="ARBA" id="ARBA00004651"/>
    </source>
</evidence>
<proteinExistence type="predicted"/>
<feature type="domain" description="ABC3 transporter permease C-terminal" evidence="7">
    <location>
        <begin position="10"/>
        <end position="122"/>
    </location>
</feature>
<sequence>MYRQYGQIPFIMIVSALIIFVLSRIGGVNSRTAITEFSVRKLLGATSGNIYTLLVIESFYISMTSVLLSLIILDLNIFNEVVSIRSYFSPPDIINLTFLVASIVFVSVLTGLVPAYRLSKIDLAQR</sequence>
<dbReference type="AlphaFoldDB" id="L8JPF3"/>
<dbReference type="InterPro" id="IPR003838">
    <property type="entry name" value="ABC3_permease_C"/>
</dbReference>
<comment type="caution">
    <text evidence="8">The sequence shown here is derived from an EMBL/GenBank/DDBJ whole genome shotgun (WGS) entry which is preliminary data.</text>
</comment>
<keyword evidence="3 6" id="KW-0812">Transmembrane</keyword>
<feature type="transmembrane region" description="Helical" evidence="6">
    <location>
        <begin position="93"/>
        <end position="116"/>
    </location>
</feature>
<gene>
    <name evidence="8" type="ORF">C900_03493</name>
</gene>
<organism evidence="8 9">
    <name type="scientific">Fulvivirga imtechensis AK7</name>
    <dbReference type="NCBI Taxonomy" id="1237149"/>
    <lineage>
        <taxon>Bacteria</taxon>
        <taxon>Pseudomonadati</taxon>
        <taxon>Bacteroidota</taxon>
        <taxon>Cytophagia</taxon>
        <taxon>Cytophagales</taxon>
        <taxon>Fulvivirgaceae</taxon>
        <taxon>Fulvivirga</taxon>
    </lineage>
</organism>
<dbReference type="Pfam" id="PF02687">
    <property type="entry name" value="FtsX"/>
    <property type="match status" value="1"/>
</dbReference>
<keyword evidence="9" id="KW-1185">Reference proteome</keyword>
<protein>
    <recommendedName>
        <fullName evidence="7">ABC3 transporter permease C-terminal domain-containing protein</fullName>
    </recommendedName>
</protein>
<feature type="transmembrane region" description="Helical" evidence="6">
    <location>
        <begin position="6"/>
        <end position="27"/>
    </location>
</feature>
<evidence type="ECO:0000256" key="6">
    <source>
        <dbReference type="SAM" id="Phobius"/>
    </source>
</evidence>
<evidence type="ECO:0000259" key="7">
    <source>
        <dbReference type="Pfam" id="PF02687"/>
    </source>
</evidence>
<feature type="transmembrane region" description="Helical" evidence="6">
    <location>
        <begin position="48"/>
        <end position="73"/>
    </location>
</feature>
<evidence type="ECO:0000256" key="4">
    <source>
        <dbReference type="ARBA" id="ARBA00022989"/>
    </source>
</evidence>
<reference evidence="8 9" key="1">
    <citation type="submission" date="2012-12" db="EMBL/GenBank/DDBJ databases">
        <title>Genome assembly of Fulvivirga imtechensis AK7.</title>
        <authorList>
            <person name="Nupur N."/>
            <person name="Khatri I."/>
            <person name="Kumar R."/>
            <person name="Subramanian S."/>
            <person name="Pinnaka A."/>
        </authorList>
    </citation>
    <scope>NUCLEOTIDE SEQUENCE [LARGE SCALE GENOMIC DNA]</scope>
    <source>
        <strain evidence="8 9">AK7</strain>
    </source>
</reference>
<accession>L8JPF3</accession>
<comment type="subcellular location">
    <subcellularLocation>
        <location evidence="1">Cell membrane</location>
        <topology evidence="1">Multi-pass membrane protein</topology>
    </subcellularLocation>
</comment>
<keyword evidence="4 6" id="KW-1133">Transmembrane helix</keyword>
<name>L8JPF3_9BACT</name>
<keyword evidence="2" id="KW-1003">Cell membrane</keyword>
<evidence type="ECO:0000313" key="8">
    <source>
        <dbReference type="EMBL" id="ELR70720.1"/>
    </source>
</evidence>
<evidence type="ECO:0000313" key="9">
    <source>
        <dbReference type="Proteomes" id="UP000011135"/>
    </source>
</evidence>
<dbReference type="EMBL" id="AMZN01000050">
    <property type="protein sequence ID" value="ELR70720.1"/>
    <property type="molecule type" value="Genomic_DNA"/>
</dbReference>
<keyword evidence="5 6" id="KW-0472">Membrane</keyword>
<dbReference type="GO" id="GO:0005886">
    <property type="term" value="C:plasma membrane"/>
    <property type="evidence" value="ECO:0007669"/>
    <property type="project" value="UniProtKB-SubCell"/>
</dbReference>
<evidence type="ECO:0000256" key="3">
    <source>
        <dbReference type="ARBA" id="ARBA00022692"/>
    </source>
</evidence>
<evidence type="ECO:0000256" key="5">
    <source>
        <dbReference type="ARBA" id="ARBA00023136"/>
    </source>
</evidence>